<reference evidence="3 4" key="1">
    <citation type="submission" date="2020-08" db="EMBL/GenBank/DDBJ databases">
        <title>Genomic Encyclopedia of Type Strains, Phase IV (KMG-IV): sequencing the most valuable type-strain genomes for metagenomic binning, comparative biology and taxonomic classification.</title>
        <authorList>
            <person name="Goeker M."/>
        </authorList>
    </citation>
    <scope>NUCLEOTIDE SEQUENCE [LARGE SCALE GENOMIC DNA]</scope>
    <source>
        <strain evidence="3 4">DSM 17976</strain>
    </source>
</reference>
<evidence type="ECO:0000313" key="3">
    <source>
        <dbReference type="EMBL" id="MBB3840858.1"/>
    </source>
</evidence>
<feature type="domain" description="M23ase beta-sheet core" evidence="2">
    <location>
        <begin position="55"/>
        <end position="111"/>
    </location>
</feature>
<gene>
    <name evidence="3" type="ORF">FHS57_004878</name>
</gene>
<protein>
    <recommendedName>
        <fullName evidence="2">M23ase beta-sheet core domain-containing protein</fullName>
    </recommendedName>
</protein>
<dbReference type="CDD" id="cd12797">
    <property type="entry name" value="M23_peptidase"/>
    <property type="match status" value="1"/>
</dbReference>
<proteinExistence type="predicted"/>
<dbReference type="Proteomes" id="UP000541352">
    <property type="component" value="Unassembled WGS sequence"/>
</dbReference>
<dbReference type="AlphaFoldDB" id="A0A7W5ZNW5"/>
<keyword evidence="4" id="KW-1185">Reference proteome</keyword>
<dbReference type="SUPFAM" id="SSF51261">
    <property type="entry name" value="Duplicated hybrid motif"/>
    <property type="match status" value="1"/>
</dbReference>
<evidence type="ECO:0000313" key="4">
    <source>
        <dbReference type="Proteomes" id="UP000541352"/>
    </source>
</evidence>
<dbReference type="GO" id="GO:0004222">
    <property type="term" value="F:metalloendopeptidase activity"/>
    <property type="evidence" value="ECO:0007669"/>
    <property type="project" value="TreeGrafter"/>
</dbReference>
<dbReference type="Pfam" id="PF01551">
    <property type="entry name" value="Peptidase_M23"/>
    <property type="match status" value="2"/>
</dbReference>
<sequence length="675" mass="75963">MVIKRILVPFFSILFVIGSFAQKASFPKGYFIFPISPGQKNTLAGVLGDLRANHFHAGIDVRTQQREGLQVLAAADGYVSKIKVQTTGYGNVIFIKHPNGMTTVYGHLLSFADPMGSYLREKQYERKTFEIEINPSPEQFPVQKGELIGLSGNTGGSGGPHLHFEIRDSKDNYLNPLFFDFAEVEDDVPPYFNSLAIRPMSLISRVNGEFERISVRPVRQKDGSYSIGQTVKAWGEIGLELIAFDAMNGVNFRNGVNCVEIKLDGKEVFAYNMTSFPSWSTRDYNNVIDYATEQRNGLRYLKCYNPDGNLYGLQKTDGYRGKLQIRDTLMHEVQVTLFDSYENSSILRFKVKGELTEALMMPLGEPEQAPSLAYIKTDATENVLKISALGLSQAVPAEIFSKRAPLQLSPAYKSNGETVYLLDLREHLPDSIRIGNKLLRTDFRQRIRPDRIETYKEDRFSIRFGNKSIFDTLYLAVQSRPNGLIINDVYTPLRDAIGVNFRPDILPENLEKTHMYRLDGGRMRFVGGKWEGNSIDFTTRELGSFGLATDEAPPAVRVIQANKKSISARISDGMSGIERFDAYVNGEWVLMNYDYKRSYIWSDKLVDSLDFEGTLRLEVRDRAGNVAVVESEIKEAVVRPAAASKRTKSKAVAGRRKKAAKATGKAKKSSKKRKR</sequence>
<dbReference type="PANTHER" id="PTHR21666">
    <property type="entry name" value="PEPTIDASE-RELATED"/>
    <property type="match status" value="1"/>
</dbReference>
<dbReference type="PANTHER" id="PTHR21666:SF270">
    <property type="entry name" value="MUREIN HYDROLASE ACTIVATOR ENVC"/>
    <property type="match status" value="1"/>
</dbReference>
<evidence type="ECO:0000259" key="2">
    <source>
        <dbReference type="Pfam" id="PF01551"/>
    </source>
</evidence>
<comment type="caution">
    <text evidence="3">The sequence shown here is derived from an EMBL/GenBank/DDBJ whole genome shotgun (WGS) entry which is preliminary data.</text>
</comment>
<dbReference type="Gene3D" id="2.70.70.10">
    <property type="entry name" value="Glucose Permease (Domain IIA)"/>
    <property type="match status" value="1"/>
</dbReference>
<organism evidence="3 4">
    <name type="scientific">Runella defluvii</name>
    <dbReference type="NCBI Taxonomy" id="370973"/>
    <lineage>
        <taxon>Bacteria</taxon>
        <taxon>Pseudomonadati</taxon>
        <taxon>Bacteroidota</taxon>
        <taxon>Cytophagia</taxon>
        <taxon>Cytophagales</taxon>
        <taxon>Spirosomataceae</taxon>
        <taxon>Runella</taxon>
    </lineage>
</organism>
<dbReference type="EMBL" id="JACIBY010000012">
    <property type="protein sequence ID" value="MBB3840858.1"/>
    <property type="molecule type" value="Genomic_DNA"/>
</dbReference>
<dbReference type="InterPro" id="IPR016047">
    <property type="entry name" value="M23ase_b-sheet_dom"/>
</dbReference>
<feature type="compositionally biased region" description="Basic residues" evidence="1">
    <location>
        <begin position="645"/>
        <end position="675"/>
    </location>
</feature>
<accession>A0A7W5ZNW5</accession>
<feature type="region of interest" description="Disordered" evidence="1">
    <location>
        <begin position="640"/>
        <end position="675"/>
    </location>
</feature>
<dbReference type="RefSeq" id="WP_183978106.1">
    <property type="nucleotide sequence ID" value="NZ_JACIBY010000012.1"/>
</dbReference>
<feature type="domain" description="M23ase beta-sheet core" evidence="2">
    <location>
        <begin position="141"/>
        <end position="176"/>
    </location>
</feature>
<dbReference type="InterPro" id="IPR050570">
    <property type="entry name" value="Cell_wall_metabolism_enzyme"/>
</dbReference>
<name>A0A7W5ZNW5_9BACT</name>
<dbReference type="InterPro" id="IPR011055">
    <property type="entry name" value="Dup_hybrid_motif"/>
</dbReference>
<evidence type="ECO:0000256" key="1">
    <source>
        <dbReference type="SAM" id="MobiDB-lite"/>
    </source>
</evidence>